<dbReference type="InterPro" id="IPR003779">
    <property type="entry name" value="CMD-like"/>
</dbReference>
<dbReference type="NCBIfam" id="TIGR00778">
    <property type="entry name" value="ahpD_dom"/>
    <property type="match status" value="1"/>
</dbReference>
<dbReference type="InterPro" id="IPR004675">
    <property type="entry name" value="AhpD_core"/>
</dbReference>
<evidence type="ECO:0000313" key="2">
    <source>
        <dbReference type="EMBL" id="MCW3484959.1"/>
    </source>
</evidence>
<organism evidence="2 3">
    <name type="scientific">Chitinophaga nivalis</name>
    <dbReference type="NCBI Taxonomy" id="2991709"/>
    <lineage>
        <taxon>Bacteria</taxon>
        <taxon>Pseudomonadati</taxon>
        <taxon>Bacteroidota</taxon>
        <taxon>Chitinophagia</taxon>
        <taxon>Chitinophagales</taxon>
        <taxon>Chitinophagaceae</taxon>
        <taxon>Chitinophaga</taxon>
    </lineage>
</organism>
<evidence type="ECO:0000313" key="3">
    <source>
        <dbReference type="Proteomes" id="UP001207742"/>
    </source>
</evidence>
<dbReference type="EMBL" id="JAPDNS010000001">
    <property type="protein sequence ID" value="MCW3484959.1"/>
    <property type="molecule type" value="Genomic_DNA"/>
</dbReference>
<comment type="caution">
    <text evidence="2">The sequence shown here is derived from an EMBL/GenBank/DDBJ whole genome shotgun (WGS) entry which is preliminary data.</text>
</comment>
<evidence type="ECO:0000259" key="1">
    <source>
        <dbReference type="Pfam" id="PF02627"/>
    </source>
</evidence>
<dbReference type="Gene3D" id="1.20.1290.10">
    <property type="entry name" value="AhpD-like"/>
    <property type="match status" value="1"/>
</dbReference>
<dbReference type="Proteomes" id="UP001207742">
    <property type="component" value="Unassembled WGS sequence"/>
</dbReference>
<name>A0ABT3IMK7_9BACT</name>
<accession>A0ABT3IMK7</accession>
<dbReference type="SUPFAM" id="SSF69118">
    <property type="entry name" value="AhpD-like"/>
    <property type="match status" value="1"/>
</dbReference>
<dbReference type="PANTHER" id="PTHR33930:SF2">
    <property type="entry name" value="BLR3452 PROTEIN"/>
    <property type="match status" value="1"/>
</dbReference>
<keyword evidence="3" id="KW-1185">Reference proteome</keyword>
<dbReference type="PANTHER" id="PTHR33930">
    <property type="entry name" value="ALKYL HYDROPEROXIDE REDUCTASE AHPD"/>
    <property type="match status" value="1"/>
</dbReference>
<dbReference type="RefSeq" id="WP_264730908.1">
    <property type="nucleotide sequence ID" value="NZ_JAPDNR010000001.1"/>
</dbReference>
<sequence>MMTHFSDPSDKQFAKDIIQGAPQQSKSWLAFDHAVMETPSAIPQKYKELIAIGIALTTQCPYCIDKHVQQARQQGMTEAELSETIMIAAALRSGAAIGYGLLATKIYRKEGL</sequence>
<reference evidence="2 3" key="1">
    <citation type="submission" date="2022-10" db="EMBL/GenBank/DDBJ databases">
        <title>Chitinophaga nivalis PC15 sp. nov., isolated from Pyeongchang county, South Korea.</title>
        <authorList>
            <person name="Trinh H.N."/>
        </authorList>
    </citation>
    <scope>NUCLEOTIDE SEQUENCE [LARGE SCALE GENOMIC DNA]</scope>
    <source>
        <strain evidence="2 3">PC14</strain>
    </source>
</reference>
<dbReference type="Pfam" id="PF02627">
    <property type="entry name" value="CMD"/>
    <property type="match status" value="1"/>
</dbReference>
<proteinExistence type="predicted"/>
<feature type="domain" description="Carboxymuconolactone decarboxylase-like" evidence="1">
    <location>
        <begin position="26"/>
        <end position="104"/>
    </location>
</feature>
<dbReference type="InterPro" id="IPR029032">
    <property type="entry name" value="AhpD-like"/>
</dbReference>
<protein>
    <submittedName>
        <fullName evidence="2">Carboxymuconolactone decarboxylase family protein</fullName>
    </submittedName>
</protein>
<gene>
    <name evidence="2" type="ORF">OL497_13705</name>
</gene>